<dbReference type="PANTHER" id="PTHR48081:SF8">
    <property type="entry name" value="ALPHA_BETA HYDROLASE FOLD-3 DOMAIN-CONTAINING PROTEIN-RELATED"/>
    <property type="match status" value="1"/>
</dbReference>
<comment type="caution">
    <text evidence="3">The sequence shown here is derived from an EMBL/GenBank/DDBJ whole genome shotgun (WGS) entry which is preliminary data.</text>
</comment>
<evidence type="ECO:0000259" key="2">
    <source>
        <dbReference type="Pfam" id="PF07859"/>
    </source>
</evidence>
<organism evidence="3 4">
    <name type="scientific">Croceicoccus esteveae</name>
    <dbReference type="NCBI Taxonomy" id="3075597"/>
    <lineage>
        <taxon>Bacteria</taxon>
        <taxon>Pseudomonadati</taxon>
        <taxon>Pseudomonadota</taxon>
        <taxon>Alphaproteobacteria</taxon>
        <taxon>Sphingomonadales</taxon>
        <taxon>Erythrobacteraceae</taxon>
        <taxon>Croceicoccus</taxon>
    </lineage>
</organism>
<evidence type="ECO:0000313" key="4">
    <source>
        <dbReference type="Proteomes" id="UP001259803"/>
    </source>
</evidence>
<dbReference type="InterPro" id="IPR013094">
    <property type="entry name" value="AB_hydrolase_3"/>
</dbReference>
<feature type="domain" description="Alpha/beta hydrolase fold-3" evidence="2">
    <location>
        <begin position="61"/>
        <end position="252"/>
    </location>
</feature>
<evidence type="ECO:0000256" key="1">
    <source>
        <dbReference type="ARBA" id="ARBA00022801"/>
    </source>
</evidence>
<evidence type="ECO:0000313" key="3">
    <source>
        <dbReference type="EMBL" id="MDT0575912.1"/>
    </source>
</evidence>
<dbReference type="Gene3D" id="3.40.50.1820">
    <property type="entry name" value="alpha/beta hydrolase"/>
    <property type="match status" value="1"/>
</dbReference>
<keyword evidence="1 3" id="KW-0378">Hydrolase</keyword>
<keyword evidence="4" id="KW-1185">Reference proteome</keyword>
<dbReference type="Pfam" id="PF07859">
    <property type="entry name" value="Abhydrolase_3"/>
    <property type="match status" value="1"/>
</dbReference>
<dbReference type="SUPFAM" id="SSF53474">
    <property type="entry name" value="alpha/beta-Hydrolases"/>
    <property type="match status" value="1"/>
</dbReference>
<dbReference type="InterPro" id="IPR029058">
    <property type="entry name" value="AB_hydrolase_fold"/>
</dbReference>
<accession>A0ABU2ZKH8</accession>
<name>A0ABU2ZKH8_9SPHN</name>
<dbReference type="EMBL" id="JAVRHS010000004">
    <property type="protein sequence ID" value="MDT0575912.1"/>
    <property type="molecule type" value="Genomic_DNA"/>
</dbReference>
<reference evidence="3 4" key="1">
    <citation type="submission" date="2023-09" db="EMBL/GenBank/DDBJ databases">
        <authorList>
            <person name="Rey-Velasco X."/>
        </authorList>
    </citation>
    <scope>NUCLEOTIDE SEQUENCE [LARGE SCALE GENOMIC DNA]</scope>
    <source>
        <strain evidence="3 4">F390</strain>
    </source>
</reference>
<dbReference type="RefSeq" id="WP_311340494.1">
    <property type="nucleotide sequence ID" value="NZ_JAVRHS010000004.1"/>
</dbReference>
<sequence>MEATTGWPALARHIKAHPVSGSPEQRREAFDRLAPVAQAGTSVDMGGVCCERIGMGNGAPVVWAHGGGLVFGSTRSHRAMAQAIAASCGRPVLLPDYRLAPEHEWPAPLEDLLAVVDACDGPVDLGGDSAGGLLALNAALRRTEKLRSLALMSPNTDRTGLSTTRKRNSAHDLMNDDADDLHLAQQSFGDDVAAVPDASPLLADLGSLPRVWLTVATDEVLLDDSLLLVQALGRAGVSCAAHIEEGLSHLWMLWPDAMPVTQRGYDSLGRFLRGSEK</sequence>
<protein>
    <submittedName>
        <fullName evidence="3">Alpha/beta hydrolase fold domain-containing protein</fullName>
    </submittedName>
</protein>
<dbReference type="InterPro" id="IPR050300">
    <property type="entry name" value="GDXG_lipolytic_enzyme"/>
</dbReference>
<gene>
    <name evidence="3" type="ORF">RM533_06910</name>
</gene>
<dbReference type="Proteomes" id="UP001259803">
    <property type="component" value="Unassembled WGS sequence"/>
</dbReference>
<dbReference type="PANTHER" id="PTHR48081">
    <property type="entry name" value="AB HYDROLASE SUPERFAMILY PROTEIN C4A8.06C"/>
    <property type="match status" value="1"/>
</dbReference>
<proteinExistence type="predicted"/>
<dbReference type="GO" id="GO:0016787">
    <property type="term" value="F:hydrolase activity"/>
    <property type="evidence" value="ECO:0007669"/>
    <property type="project" value="UniProtKB-KW"/>
</dbReference>